<gene>
    <name evidence="1" type="ORF">GCM10022261_20810</name>
</gene>
<organism evidence="1 2">
    <name type="scientific">Brevibacterium daeguense</name>
    <dbReference type="NCBI Taxonomy" id="909936"/>
    <lineage>
        <taxon>Bacteria</taxon>
        <taxon>Bacillati</taxon>
        <taxon>Actinomycetota</taxon>
        <taxon>Actinomycetes</taxon>
        <taxon>Micrococcales</taxon>
        <taxon>Brevibacteriaceae</taxon>
        <taxon>Brevibacterium</taxon>
    </lineage>
</organism>
<dbReference type="Proteomes" id="UP001501586">
    <property type="component" value="Unassembled WGS sequence"/>
</dbReference>
<evidence type="ECO:0008006" key="3">
    <source>
        <dbReference type="Google" id="ProtNLM"/>
    </source>
</evidence>
<comment type="caution">
    <text evidence="1">The sequence shown here is derived from an EMBL/GenBank/DDBJ whole genome shotgun (WGS) entry which is preliminary data.</text>
</comment>
<proteinExistence type="predicted"/>
<name>A0ABP8EL11_9MICO</name>
<dbReference type="Gene3D" id="1.10.260.40">
    <property type="entry name" value="lambda repressor-like DNA-binding domains"/>
    <property type="match status" value="1"/>
</dbReference>
<reference evidence="2" key="1">
    <citation type="journal article" date="2019" name="Int. J. Syst. Evol. Microbiol.">
        <title>The Global Catalogue of Microorganisms (GCM) 10K type strain sequencing project: providing services to taxonomists for standard genome sequencing and annotation.</title>
        <authorList>
            <consortium name="The Broad Institute Genomics Platform"/>
            <consortium name="The Broad Institute Genome Sequencing Center for Infectious Disease"/>
            <person name="Wu L."/>
            <person name="Ma J."/>
        </authorList>
    </citation>
    <scope>NUCLEOTIDE SEQUENCE [LARGE SCALE GENOMIC DNA]</scope>
    <source>
        <strain evidence="2">JCM 17458</strain>
    </source>
</reference>
<accession>A0ABP8EL11</accession>
<keyword evidence="2" id="KW-1185">Reference proteome</keyword>
<sequence length="144" mass="15670">MVPITVRIVQQRVKGPPPAPQVGLRADERVAGISGMLGNMTTDESLITPEQARAARTLVQISPEYLAGEIGVETSALRGFEYGLSDIDPAQNGRLREVLEAYGAVFIPEDDEGGCGVRLKFNRSKVRSLNRWENEGGPAYEDDV</sequence>
<dbReference type="InterPro" id="IPR010982">
    <property type="entry name" value="Lambda_DNA-bd_dom_sf"/>
</dbReference>
<evidence type="ECO:0000313" key="2">
    <source>
        <dbReference type="Proteomes" id="UP001501586"/>
    </source>
</evidence>
<dbReference type="EMBL" id="BAABAZ010000006">
    <property type="protein sequence ID" value="GAA4284550.1"/>
    <property type="molecule type" value="Genomic_DNA"/>
</dbReference>
<protein>
    <recommendedName>
        <fullName evidence="3">XRE family transcriptional regulator</fullName>
    </recommendedName>
</protein>
<evidence type="ECO:0000313" key="1">
    <source>
        <dbReference type="EMBL" id="GAA4284550.1"/>
    </source>
</evidence>